<dbReference type="Proteomes" id="UP000885738">
    <property type="component" value="Unassembled WGS sequence"/>
</dbReference>
<dbReference type="InterPro" id="IPR013534">
    <property type="entry name" value="Starch_synth_cat_dom"/>
</dbReference>
<dbReference type="SUPFAM" id="SSF53756">
    <property type="entry name" value="UDP-Glycosyltransferase/glycogen phosphorylase"/>
    <property type="match status" value="1"/>
</dbReference>
<dbReference type="NCBIfam" id="TIGR02095">
    <property type="entry name" value="glgA"/>
    <property type="match status" value="1"/>
</dbReference>
<evidence type="ECO:0000256" key="3">
    <source>
        <dbReference type="ARBA" id="ARBA00004964"/>
    </source>
</evidence>
<dbReference type="Pfam" id="PF00534">
    <property type="entry name" value="Glycos_transf_1"/>
    <property type="match status" value="1"/>
</dbReference>
<dbReference type="AlphaFoldDB" id="A0A7C1ZLE7"/>
<protein>
    <recommendedName>
        <fullName evidence="8">Glycogen synthase</fullName>
        <ecNumber evidence="8">2.4.1.21</ecNumber>
    </recommendedName>
    <alternativeName>
        <fullName evidence="8">Starch [bacterial glycogen] synthase</fullName>
    </alternativeName>
</protein>
<keyword evidence="5 8" id="KW-0328">Glycosyltransferase</keyword>
<sequence length="487" mass="55240">MSKVEVLFVSPEVAPLAKTGGLADVCSSLPLALAKRGIKVDIILPLYRCIKEGNFPLELVVKDLPLTFGWRNLKTNIYQTKLEKGIRAFLVECDEFFDRSSLYGKDNGYFDNGERFIFFTKAVLAFGENFEEYWDIFHCHEWQTALVPVYLKTLSAFYHKLSSVKTMLTLHNLGYQGVFPPEIFPFTNLPSEIFYPNLEFWGQINFLKGGIIFSDFLTTVSPTYAQEIQTLEYGFGLDGLLRTQAHKLKGILNGVDYSEWNPETDPYIAAHYSTFDLKGKEICKQDLLKTCGLPLEFMGRPILGMVTRLAEQKGIDILLPIIEKIIRKGGALVILGDGEKRYKDALKSIAACCSNQMFLKIDFDNVLAHKIMAGADMFLMPSRYEACGLTQIYSLKYGTLPIVHHTGGLADTVEDADLEKAQGNGFKFYSYTPQAFFEAIEKAIFCFEQKKELWQKLMQQAMGCDFSWEKSAQEYVLVYEGILKNSH</sequence>
<dbReference type="HAMAP" id="MF_00484">
    <property type="entry name" value="Glycogen_synth"/>
    <property type="match status" value="1"/>
</dbReference>
<comment type="pathway">
    <text evidence="3 8">Glycan biosynthesis; glycogen biosynthesis.</text>
</comment>
<dbReference type="InterPro" id="IPR001296">
    <property type="entry name" value="Glyco_trans_1"/>
</dbReference>
<dbReference type="Pfam" id="PF08323">
    <property type="entry name" value="Glyco_transf_5"/>
    <property type="match status" value="1"/>
</dbReference>
<comment type="function">
    <text evidence="2 8">Synthesizes alpha-1,4-glucan chains using ADP-glucose.</text>
</comment>
<evidence type="ECO:0000259" key="9">
    <source>
        <dbReference type="Pfam" id="PF00534"/>
    </source>
</evidence>
<keyword evidence="6 8" id="KW-0808">Transferase</keyword>
<dbReference type="Gene3D" id="3.40.50.2000">
    <property type="entry name" value="Glycogen Phosphorylase B"/>
    <property type="match status" value="2"/>
</dbReference>
<dbReference type="PANTHER" id="PTHR45825">
    <property type="entry name" value="GRANULE-BOUND STARCH SYNTHASE 1, CHLOROPLASTIC/AMYLOPLASTIC"/>
    <property type="match status" value="1"/>
</dbReference>
<dbReference type="GO" id="GO:0009011">
    <property type="term" value="F:alpha-1,4-glucan glucosyltransferase (ADP-glucose donor) activity"/>
    <property type="evidence" value="ECO:0007669"/>
    <property type="project" value="UniProtKB-UniRule"/>
</dbReference>
<evidence type="ECO:0000256" key="5">
    <source>
        <dbReference type="ARBA" id="ARBA00022676"/>
    </source>
</evidence>
<comment type="similarity">
    <text evidence="4 8">Belongs to the glycosyltransferase 1 family. Bacterial/plant glycogen synthase subfamily.</text>
</comment>
<feature type="binding site" evidence="8">
    <location>
        <position position="18"/>
    </location>
    <ligand>
        <name>ADP-alpha-D-glucose</name>
        <dbReference type="ChEBI" id="CHEBI:57498"/>
    </ligand>
</feature>
<evidence type="ECO:0000259" key="10">
    <source>
        <dbReference type="Pfam" id="PF08323"/>
    </source>
</evidence>
<reference evidence="11" key="1">
    <citation type="journal article" date="2020" name="mSystems">
        <title>Genome- and Community-Level Interaction Insights into Carbon Utilization and Element Cycling Functions of Hydrothermarchaeota in Hydrothermal Sediment.</title>
        <authorList>
            <person name="Zhou Z."/>
            <person name="Liu Y."/>
            <person name="Xu W."/>
            <person name="Pan J."/>
            <person name="Luo Z.H."/>
            <person name="Li M."/>
        </authorList>
    </citation>
    <scope>NUCLEOTIDE SEQUENCE [LARGE SCALE GENOMIC DNA]</scope>
    <source>
        <strain evidence="11">HyVt-389</strain>
    </source>
</reference>
<evidence type="ECO:0000256" key="7">
    <source>
        <dbReference type="ARBA" id="ARBA00023056"/>
    </source>
</evidence>
<dbReference type="GO" id="GO:0005978">
    <property type="term" value="P:glycogen biosynthetic process"/>
    <property type="evidence" value="ECO:0007669"/>
    <property type="project" value="UniProtKB-UniRule"/>
</dbReference>
<dbReference type="PANTHER" id="PTHR45825:SF11">
    <property type="entry name" value="ALPHA AMYLASE DOMAIN-CONTAINING PROTEIN"/>
    <property type="match status" value="1"/>
</dbReference>
<evidence type="ECO:0000256" key="8">
    <source>
        <dbReference type="HAMAP-Rule" id="MF_00484"/>
    </source>
</evidence>
<comment type="caution">
    <text evidence="11">The sequence shown here is derived from an EMBL/GenBank/DDBJ whole genome shotgun (WGS) entry which is preliminary data.</text>
</comment>
<feature type="domain" description="Starch synthase catalytic" evidence="10">
    <location>
        <begin position="6"/>
        <end position="242"/>
    </location>
</feature>
<organism evidence="11">
    <name type="scientific">Desulfofervidus auxilii</name>
    <dbReference type="NCBI Taxonomy" id="1621989"/>
    <lineage>
        <taxon>Bacteria</taxon>
        <taxon>Pseudomonadati</taxon>
        <taxon>Thermodesulfobacteriota</taxon>
        <taxon>Candidatus Desulfofervidia</taxon>
        <taxon>Candidatus Desulfofervidales</taxon>
        <taxon>Candidatus Desulfofervidaceae</taxon>
        <taxon>Candidatus Desulfofervidus</taxon>
    </lineage>
</organism>
<keyword evidence="7 8" id="KW-0320">Glycogen biosynthesis</keyword>
<comment type="catalytic activity">
    <reaction evidence="1 8">
        <text>[(1-&gt;4)-alpha-D-glucosyl](n) + ADP-alpha-D-glucose = [(1-&gt;4)-alpha-D-glucosyl](n+1) + ADP + H(+)</text>
        <dbReference type="Rhea" id="RHEA:18189"/>
        <dbReference type="Rhea" id="RHEA-COMP:9584"/>
        <dbReference type="Rhea" id="RHEA-COMP:9587"/>
        <dbReference type="ChEBI" id="CHEBI:15378"/>
        <dbReference type="ChEBI" id="CHEBI:15444"/>
        <dbReference type="ChEBI" id="CHEBI:57498"/>
        <dbReference type="ChEBI" id="CHEBI:456216"/>
        <dbReference type="EC" id="2.4.1.21"/>
    </reaction>
</comment>
<dbReference type="EMBL" id="DRIH01000051">
    <property type="protein sequence ID" value="HEC67485.1"/>
    <property type="molecule type" value="Genomic_DNA"/>
</dbReference>
<evidence type="ECO:0000256" key="4">
    <source>
        <dbReference type="ARBA" id="ARBA00010281"/>
    </source>
</evidence>
<dbReference type="NCBIfam" id="NF001899">
    <property type="entry name" value="PRK00654.1-2"/>
    <property type="match status" value="1"/>
</dbReference>
<dbReference type="CDD" id="cd03791">
    <property type="entry name" value="GT5_Glycogen_synthase_DULL1-like"/>
    <property type="match status" value="1"/>
</dbReference>
<dbReference type="InterPro" id="IPR011835">
    <property type="entry name" value="GS/SS"/>
</dbReference>
<gene>
    <name evidence="8 11" type="primary">glgA</name>
    <name evidence="11" type="ORF">ENI35_01520</name>
</gene>
<dbReference type="UniPathway" id="UPA00164"/>
<name>A0A7C1ZLE7_DESA2</name>
<evidence type="ECO:0000256" key="2">
    <source>
        <dbReference type="ARBA" id="ARBA00002764"/>
    </source>
</evidence>
<accession>A0A7C1ZLE7</accession>
<evidence type="ECO:0000313" key="11">
    <source>
        <dbReference type="EMBL" id="HEC67485.1"/>
    </source>
</evidence>
<evidence type="ECO:0000256" key="1">
    <source>
        <dbReference type="ARBA" id="ARBA00001478"/>
    </source>
</evidence>
<dbReference type="EC" id="2.4.1.21" evidence="8"/>
<dbReference type="GO" id="GO:0004373">
    <property type="term" value="F:alpha-1,4-glucan glucosyltransferase (UDP-glucose donor) activity"/>
    <property type="evidence" value="ECO:0007669"/>
    <property type="project" value="InterPro"/>
</dbReference>
<proteinExistence type="inferred from homology"/>
<feature type="domain" description="Glycosyl transferase family 1" evidence="9">
    <location>
        <begin position="298"/>
        <end position="444"/>
    </location>
</feature>
<evidence type="ECO:0000256" key="6">
    <source>
        <dbReference type="ARBA" id="ARBA00022679"/>
    </source>
</evidence>